<name>A0A2K9EQW2_9FIRM</name>
<dbReference type="Proteomes" id="UP000239720">
    <property type="component" value="Unassembled WGS sequence"/>
</dbReference>
<dbReference type="PANTHER" id="PTHR42760:SF133">
    <property type="entry name" value="3-OXOACYL-[ACYL-CARRIER-PROTEIN] REDUCTASE"/>
    <property type="match status" value="1"/>
</dbReference>
<dbReference type="OrthoDB" id="9811743at2"/>
<dbReference type="KEGG" id="hsc:HVS_09965"/>
<evidence type="ECO:0000313" key="4">
    <source>
        <dbReference type="EMBL" id="PQQ67787.1"/>
    </source>
</evidence>
<dbReference type="Pfam" id="PF13561">
    <property type="entry name" value="adh_short_C2"/>
    <property type="match status" value="1"/>
</dbReference>
<dbReference type="PRINTS" id="PR00080">
    <property type="entry name" value="SDRFAMILY"/>
</dbReference>
<dbReference type="EMBL" id="CP025197">
    <property type="protein sequence ID" value="AUG57890.1"/>
    <property type="molecule type" value="Genomic_DNA"/>
</dbReference>
<evidence type="ECO:0000256" key="2">
    <source>
        <dbReference type="ARBA" id="ARBA00023002"/>
    </source>
</evidence>
<dbReference type="Proteomes" id="UP000233534">
    <property type="component" value="Chromosome"/>
</dbReference>
<dbReference type="AlphaFoldDB" id="A0A2K9EQW2"/>
<proteinExistence type="inferred from homology"/>
<evidence type="ECO:0000313" key="6">
    <source>
        <dbReference type="Proteomes" id="UP000239720"/>
    </source>
</evidence>
<keyword evidence="2 3" id="KW-0560">Oxidoreductase</keyword>
<gene>
    <name evidence="3" type="primary">gno</name>
    <name evidence="4" type="ORF">B9R14_14200</name>
    <name evidence="3" type="ORF">HVS_09965</name>
</gene>
<dbReference type="SUPFAM" id="SSF51735">
    <property type="entry name" value="NAD(P)-binding Rossmann-fold domains"/>
    <property type="match status" value="1"/>
</dbReference>
<dbReference type="PANTHER" id="PTHR42760">
    <property type="entry name" value="SHORT-CHAIN DEHYDROGENASES/REDUCTASES FAMILY MEMBER"/>
    <property type="match status" value="1"/>
</dbReference>
<reference evidence="4 6" key="2">
    <citation type="journal article" date="2018" name="Syst. Appl. Microbiol.">
        <title>Characterization and high-quality draft genome sequence of Herbivorax saccincola A7, an anaerobic, alkaliphilic, thermophilic, cellulolytic, and xylanolytic bacterium.</title>
        <authorList>
            <person name="Aikawa S."/>
            <person name="Baramee S."/>
            <person name="Sermsathanaswadi J."/>
            <person name="Thianheng P."/>
            <person name="Tachaapaikoon C."/>
            <person name="Shikata A."/>
            <person name="Waeonukul R."/>
            <person name="Pason P."/>
            <person name="Ratanakhanokchai K."/>
            <person name="Kosugi A."/>
        </authorList>
    </citation>
    <scope>NUCLEOTIDE SEQUENCE [LARGE SCALE GENOMIC DNA]</scope>
    <source>
        <strain evidence="4 6">A7</strain>
    </source>
</reference>
<comment type="similarity">
    <text evidence="1">Belongs to the short-chain dehydrogenases/reductases (SDR) family.</text>
</comment>
<keyword evidence="5" id="KW-1185">Reference proteome</keyword>
<dbReference type="PRINTS" id="PR00081">
    <property type="entry name" value="GDHRDH"/>
</dbReference>
<dbReference type="InterPro" id="IPR036291">
    <property type="entry name" value="NAD(P)-bd_dom_sf"/>
</dbReference>
<accession>A0A2K9EQW2</accession>
<dbReference type="FunFam" id="3.40.50.720:FF:000084">
    <property type="entry name" value="Short-chain dehydrogenase reductase"/>
    <property type="match status" value="1"/>
</dbReference>
<evidence type="ECO:0000313" key="3">
    <source>
        <dbReference type="EMBL" id="AUG57890.1"/>
    </source>
</evidence>
<dbReference type="GO" id="GO:0008874">
    <property type="term" value="F:gluconate 5-dehydrogenase activity"/>
    <property type="evidence" value="ECO:0007669"/>
    <property type="project" value="UniProtKB-EC"/>
</dbReference>
<dbReference type="EMBL" id="NEMB01000003">
    <property type="protein sequence ID" value="PQQ67787.1"/>
    <property type="molecule type" value="Genomic_DNA"/>
</dbReference>
<sequence>MRRYFKQERRDLVLEENFYKRKFSLEGKTAIVTGALGLLGKEFCKGLAEFGANVVVVDLDEKKAKDFSKELSYKYKVKSLGMKCDVSREEDVNNMVERVLEEYTKIDILHNNAATKTDDLEGFFAPFEEYSPDNWRNVMSVNIDGMFLVAQKVGQHMAKVGGGSIIQTSSIYGLVAPDMRIYKGAVYLNKNINTPAVYTVSKAAVIGLTKYLAAYWGNKKIRVNTLILGGNESGQNEIFVKNYSHKVPLGRMGYPDEMVGALIYLASDASSYVTGQSIVVDGGFSIW</sequence>
<dbReference type="InterPro" id="IPR002347">
    <property type="entry name" value="SDR_fam"/>
</dbReference>
<dbReference type="EC" id="1.1.1.69" evidence="3"/>
<protein>
    <submittedName>
        <fullName evidence="3">Gluconate 5-dehydrogenase</fullName>
        <ecNumber evidence="3">1.1.1.69</ecNumber>
    </submittedName>
    <submittedName>
        <fullName evidence="4">Short-chain dehydrogenase</fullName>
    </submittedName>
</protein>
<evidence type="ECO:0000313" key="5">
    <source>
        <dbReference type="Proteomes" id="UP000233534"/>
    </source>
</evidence>
<reference evidence="3 5" key="1">
    <citation type="submission" date="2017-12" db="EMBL/GenBank/DDBJ databases">
        <title>Complete genome sequence of Herbivorax saccincola GGR1, a novel Cellulosome-producing hydrolytic bacterium in a thermophilic biogas plant, established by Illumina and Nanopore MinION sequencing.</title>
        <authorList>
            <person name="Pechtl A."/>
            <person name="Ruckert C."/>
            <person name="Koeck D.E."/>
            <person name="Maus I."/>
            <person name="Winkler A."/>
            <person name="Kalinowski J."/>
            <person name="Puhler A."/>
            <person name="Schwarz W.W."/>
            <person name="Zverlov V.V."/>
            <person name="Schluter A."/>
            <person name="Liebl W."/>
        </authorList>
    </citation>
    <scope>NUCLEOTIDE SEQUENCE [LARGE SCALE GENOMIC DNA]</scope>
    <source>
        <strain evidence="3">GGR1</strain>
        <strain evidence="5">SR1</strain>
    </source>
</reference>
<organism evidence="3 5">
    <name type="scientific">Acetivibrio saccincola</name>
    <dbReference type="NCBI Taxonomy" id="1677857"/>
    <lineage>
        <taxon>Bacteria</taxon>
        <taxon>Bacillati</taxon>
        <taxon>Bacillota</taxon>
        <taxon>Clostridia</taxon>
        <taxon>Eubacteriales</taxon>
        <taxon>Oscillospiraceae</taxon>
        <taxon>Acetivibrio</taxon>
    </lineage>
</organism>
<dbReference type="Gene3D" id="3.40.50.720">
    <property type="entry name" value="NAD(P)-binding Rossmann-like Domain"/>
    <property type="match status" value="1"/>
</dbReference>
<evidence type="ECO:0000256" key="1">
    <source>
        <dbReference type="ARBA" id="ARBA00006484"/>
    </source>
</evidence>
<dbReference type="GO" id="GO:0008206">
    <property type="term" value="P:bile acid metabolic process"/>
    <property type="evidence" value="ECO:0007669"/>
    <property type="project" value="UniProtKB-ARBA"/>
</dbReference>